<name>A0AAV2CBV7_9ROSI</name>
<dbReference type="Proteomes" id="UP001497516">
    <property type="component" value="Chromosome 1"/>
</dbReference>
<evidence type="ECO:0000313" key="2">
    <source>
        <dbReference type="Proteomes" id="UP001497516"/>
    </source>
</evidence>
<evidence type="ECO:0008006" key="3">
    <source>
        <dbReference type="Google" id="ProtNLM"/>
    </source>
</evidence>
<dbReference type="PANTHER" id="PTHR46328:SF33">
    <property type="entry name" value="FAR1 DNA-BINDING DOMAIN PROTEIN"/>
    <property type="match status" value="1"/>
</dbReference>
<accession>A0AAV2CBV7</accession>
<dbReference type="AlphaFoldDB" id="A0AAV2CBV7"/>
<sequence>MTSEADPPLTSEEVLVLTSESVQENAGAGASHNTQEDNVTDLIFLQPEDIKKMKFDDTEEAYNFYMDYGLVKGFDIRKSDIGRDKNKVMIWRDYICSGEGKRRMKSTERSKRGDQI</sequence>
<protein>
    <recommendedName>
        <fullName evidence="3">FAR1 domain-containing protein</fullName>
    </recommendedName>
</protein>
<reference evidence="1 2" key="1">
    <citation type="submission" date="2024-04" db="EMBL/GenBank/DDBJ databases">
        <authorList>
            <person name="Fracassetti M."/>
        </authorList>
    </citation>
    <scope>NUCLEOTIDE SEQUENCE [LARGE SCALE GENOMIC DNA]</scope>
</reference>
<organism evidence="1 2">
    <name type="scientific">Linum trigynum</name>
    <dbReference type="NCBI Taxonomy" id="586398"/>
    <lineage>
        <taxon>Eukaryota</taxon>
        <taxon>Viridiplantae</taxon>
        <taxon>Streptophyta</taxon>
        <taxon>Embryophyta</taxon>
        <taxon>Tracheophyta</taxon>
        <taxon>Spermatophyta</taxon>
        <taxon>Magnoliopsida</taxon>
        <taxon>eudicotyledons</taxon>
        <taxon>Gunneridae</taxon>
        <taxon>Pentapetalae</taxon>
        <taxon>rosids</taxon>
        <taxon>fabids</taxon>
        <taxon>Malpighiales</taxon>
        <taxon>Linaceae</taxon>
        <taxon>Linum</taxon>
    </lineage>
</organism>
<evidence type="ECO:0000313" key="1">
    <source>
        <dbReference type="EMBL" id="CAL1353341.1"/>
    </source>
</evidence>
<keyword evidence="2" id="KW-1185">Reference proteome</keyword>
<gene>
    <name evidence="1" type="ORF">LTRI10_LOCUS1245</name>
</gene>
<dbReference type="PANTHER" id="PTHR46328">
    <property type="entry name" value="FAR-RED IMPAIRED RESPONSIVE (FAR1) FAMILY PROTEIN-RELATED"/>
    <property type="match status" value="1"/>
</dbReference>
<dbReference type="EMBL" id="OZ034813">
    <property type="protein sequence ID" value="CAL1353341.1"/>
    <property type="molecule type" value="Genomic_DNA"/>
</dbReference>
<proteinExistence type="predicted"/>